<evidence type="ECO:0000259" key="2">
    <source>
        <dbReference type="PROSITE" id="PS50112"/>
    </source>
</evidence>
<sequence>MRSDATGGAPTPAVDEVAERVRWELAVSAAGIGAFDWDLVTGELRWDDRLLELFGVRRDHFGATIEAFHALVHPEDRPRVTEALRIAVERCGEYAAEYRVLRPDGTTCWVVARGRALAGPDGRAERVLGAAFDNTAVQDGEARVQRVLEAMPTAFFHLDREWRFTYANRVAHELLGGVTRQLAGGVIWELFPAAVGSDFERHYRDAATSGEPVTFDAYYPPPLDAWYEVRAWPTPDGLSVYFNDVTDRHAAQVLLARDSRRTAMLAAVSEALTGTLDPEVGVGRLAQVLVPEVADWCVVTLVSESARTDWRERLRDVGWWHVDPARRPDLDRYAELRVSSLTDASFVARALSSEVPLLISSGATEAIERVLVPGPARELVQGLGPGSAVIVPLHGRDRTVGLVTLFRDAGRATFDEEDLALVGEVAARAGVHVDNARLYAEQRDLAATLQRSMMTDPPPSETLELVVRYEAAAQAAQVGGDWYDAFHQRDGSTVVVIGDVVGHDVDAAAAMGQIRSLLRGIAVHTGDGPAAVLHGVDEAIEVLDLATTATAAIVRFEPGDDAATTRVRWSNAGHPPPVVIDETGQVHFLAEDQAGLLLGLQPDTDRTESVVALRRGSTVLLYTDGLVERRDQSIDVGLALLAERLAALVREERDLETFCDELLRRMLPPRREDDVALVAVHLR</sequence>
<dbReference type="Pfam" id="PF08447">
    <property type="entry name" value="PAS_3"/>
    <property type="match status" value="1"/>
</dbReference>
<dbReference type="InterPro" id="IPR003018">
    <property type="entry name" value="GAF"/>
</dbReference>
<dbReference type="InterPro" id="IPR000014">
    <property type="entry name" value="PAS"/>
</dbReference>
<dbReference type="Gene3D" id="3.30.450.40">
    <property type="match status" value="1"/>
</dbReference>
<name>A0ABR6U6V6_9ACTN</name>
<dbReference type="PANTHER" id="PTHR43156">
    <property type="entry name" value="STAGE II SPORULATION PROTEIN E-RELATED"/>
    <property type="match status" value="1"/>
</dbReference>
<feature type="domain" description="PAC" evidence="3">
    <location>
        <begin position="94"/>
        <end position="146"/>
    </location>
</feature>
<dbReference type="InterPro" id="IPR035965">
    <property type="entry name" value="PAS-like_dom_sf"/>
</dbReference>
<dbReference type="InterPro" id="IPR013656">
    <property type="entry name" value="PAS_4"/>
</dbReference>
<dbReference type="RefSeq" id="WP_186345482.1">
    <property type="nucleotide sequence ID" value="NZ_BMMR01000003.1"/>
</dbReference>
<dbReference type="Proteomes" id="UP000604001">
    <property type="component" value="Unassembled WGS sequence"/>
</dbReference>
<dbReference type="SUPFAM" id="SSF81606">
    <property type="entry name" value="PP2C-like"/>
    <property type="match status" value="1"/>
</dbReference>
<dbReference type="InterPro" id="IPR013655">
    <property type="entry name" value="PAS_fold_3"/>
</dbReference>
<dbReference type="CDD" id="cd00130">
    <property type="entry name" value="PAS"/>
    <property type="match status" value="2"/>
</dbReference>
<dbReference type="InterPro" id="IPR029016">
    <property type="entry name" value="GAF-like_dom_sf"/>
</dbReference>
<feature type="domain" description="PAS" evidence="2">
    <location>
        <begin position="140"/>
        <end position="184"/>
    </location>
</feature>
<dbReference type="Pfam" id="PF01590">
    <property type="entry name" value="GAF"/>
    <property type="match status" value="1"/>
</dbReference>
<dbReference type="PROSITE" id="PS50113">
    <property type="entry name" value="PAC"/>
    <property type="match status" value="1"/>
</dbReference>
<dbReference type="InterPro" id="IPR000700">
    <property type="entry name" value="PAS-assoc_C"/>
</dbReference>
<dbReference type="SMART" id="SM00065">
    <property type="entry name" value="GAF"/>
    <property type="match status" value="1"/>
</dbReference>
<dbReference type="SMART" id="SM00331">
    <property type="entry name" value="PP2C_SIG"/>
    <property type="match status" value="1"/>
</dbReference>
<evidence type="ECO:0000256" key="1">
    <source>
        <dbReference type="ARBA" id="ARBA00022801"/>
    </source>
</evidence>
<evidence type="ECO:0000313" key="5">
    <source>
        <dbReference type="Proteomes" id="UP000604001"/>
    </source>
</evidence>
<evidence type="ECO:0000313" key="4">
    <source>
        <dbReference type="EMBL" id="MBC2960165.1"/>
    </source>
</evidence>
<proteinExistence type="predicted"/>
<dbReference type="SUPFAM" id="SSF55785">
    <property type="entry name" value="PYP-like sensor domain (PAS domain)"/>
    <property type="match status" value="2"/>
</dbReference>
<organism evidence="4 5">
    <name type="scientific">Nocardioides deserti</name>
    <dbReference type="NCBI Taxonomy" id="1588644"/>
    <lineage>
        <taxon>Bacteria</taxon>
        <taxon>Bacillati</taxon>
        <taxon>Actinomycetota</taxon>
        <taxon>Actinomycetes</taxon>
        <taxon>Propionibacteriales</taxon>
        <taxon>Nocardioidaceae</taxon>
        <taxon>Nocardioides</taxon>
    </lineage>
</organism>
<dbReference type="SUPFAM" id="SSF55781">
    <property type="entry name" value="GAF domain-like"/>
    <property type="match status" value="1"/>
</dbReference>
<keyword evidence="1" id="KW-0378">Hydrolase</keyword>
<comment type="caution">
    <text evidence="4">The sequence shown here is derived from an EMBL/GenBank/DDBJ whole genome shotgun (WGS) entry which is preliminary data.</text>
</comment>
<dbReference type="InterPro" id="IPR001932">
    <property type="entry name" value="PPM-type_phosphatase-like_dom"/>
</dbReference>
<dbReference type="Pfam" id="PF08448">
    <property type="entry name" value="PAS_4"/>
    <property type="match status" value="1"/>
</dbReference>
<evidence type="ECO:0000259" key="3">
    <source>
        <dbReference type="PROSITE" id="PS50113"/>
    </source>
</evidence>
<reference evidence="4 5" key="1">
    <citation type="submission" date="2020-08" db="EMBL/GenBank/DDBJ databases">
        <title>novel species in genus Nocardioides.</title>
        <authorList>
            <person name="Zhang G."/>
        </authorList>
    </citation>
    <scope>NUCLEOTIDE SEQUENCE [LARGE SCALE GENOMIC DNA]</scope>
    <source>
        <strain evidence="4 5">SC8A-24</strain>
    </source>
</reference>
<protein>
    <submittedName>
        <fullName evidence="4">SpoIIE family protein phosphatase</fullName>
    </submittedName>
</protein>
<dbReference type="SMART" id="SM00091">
    <property type="entry name" value="PAS"/>
    <property type="match status" value="2"/>
</dbReference>
<dbReference type="Gene3D" id="2.10.70.100">
    <property type="match status" value="1"/>
</dbReference>
<dbReference type="InterPro" id="IPR036457">
    <property type="entry name" value="PPM-type-like_dom_sf"/>
</dbReference>
<dbReference type="Gene3D" id="3.60.40.10">
    <property type="entry name" value="PPM-type phosphatase domain"/>
    <property type="match status" value="1"/>
</dbReference>
<dbReference type="Gene3D" id="3.30.450.20">
    <property type="entry name" value="PAS domain"/>
    <property type="match status" value="2"/>
</dbReference>
<dbReference type="EMBL" id="JACMYC010000003">
    <property type="protein sequence ID" value="MBC2960165.1"/>
    <property type="molecule type" value="Genomic_DNA"/>
</dbReference>
<accession>A0ABR6U6V6</accession>
<dbReference type="PANTHER" id="PTHR43156:SF2">
    <property type="entry name" value="STAGE II SPORULATION PROTEIN E"/>
    <property type="match status" value="1"/>
</dbReference>
<dbReference type="PROSITE" id="PS50112">
    <property type="entry name" value="PAS"/>
    <property type="match status" value="2"/>
</dbReference>
<gene>
    <name evidence="4" type="ORF">H7344_07640</name>
</gene>
<feature type="domain" description="PAS" evidence="2">
    <location>
        <begin position="46"/>
        <end position="91"/>
    </location>
</feature>
<keyword evidence="5" id="KW-1185">Reference proteome</keyword>
<dbReference type="Pfam" id="PF07228">
    <property type="entry name" value="SpoIIE"/>
    <property type="match status" value="1"/>
</dbReference>
<dbReference type="InterPro" id="IPR052016">
    <property type="entry name" value="Bact_Sigma-Reg"/>
</dbReference>